<dbReference type="Proteomes" id="UP000008703">
    <property type="component" value="Chromosome"/>
</dbReference>
<dbReference type="GO" id="GO:0050661">
    <property type="term" value="F:NADP binding"/>
    <property type="evidence" value="ECO:0007669"/>
    <property type="project" value="InterPro"/>
</dbReference>
<dbReference type="GO" id="GO:0004499">
    <property type="term" value="F:N,N-dimethylaniline monooxygenase activity"/>
    <property type="evidence" value="ECO:0007669"/>
    <property type="project" value="InterPro"/>
</dbReference>
<keyword evidence="10" id="KW-1185">Reference proteome</keyword>
<dbReference type="PANTHER" id="PTHR43872:SF1">
    <property type="entry name" value="MONOOXYGENASE, PUTATIVE (AFU_ORTHOLOGUE AFUA_8G02570)-RELATED"/>
    <property type="match status" value="1"/>
</dbReference>
<dbReference type="PANTHER" id="PTHR43872">
    <property type="entry name" value="MONOOXYGENASE, PUTATIVE (AFU_ORTHOLOGUE AFUA_8G02570)-RELATED"/>
    <property type="match status" value="1"/>
</dbReference>
<dbReference type="eggNOG" id="COG2072">
    <property type="taxonomic scope" value="Bacteria"/>
</dbReference>
<keyword evidence="6" id="KW-0560">Oxidoreductase</keyword>
<organism evidence="9 10">
    <name type="scientific">Streptomyces violaceusniger (strain Tu 4113)</name>
    <dbReference type="NCBI Taxonomy" id="653045"/>
    <lineage>
        <taxon>Bacteria</taxon>
        <taxon>Bacillati</taxon>
        <taxon>Actinomycetota</taxon>
        <taxon>Actinomycetes</taxon>
        <taxon>Kitasatosporales</taxon>
        <taxon>Streptomycetaceae</taxon>
        <taxon>Streptomyces</taxon>
        <taxon>Streptomyces violaceusniger group</taxon>
    </lineage>
</organism>
<dbReference type="SUPFAM" id="SSF51905">
    <property type="entry name" value="FAD/NAD(P)-binding domain"/>
    <property type="match status" value="1"/>
</dbReference>
<dbReference type="InterPro" id="IPR051820">
    <property type="entry name" value="FAD-binding_MO"/>
</dbReference>
<evidence type="ECO:0000256" key="3">
    <source>
        <dbReference type="ARBA" id="ARBA00022630"/>
    </source>
</evidence>
<dbReference type="EMBL" id="CP002994">
    <property type="protein sequence ID" value="AEM85973.1"/>
    <property type="molecule type" value="Genomic_DNA"/>
</dbReference>
<dbReference type="InterPro" id="IPR036188">
    <property type="entry name" value="FAD/NAD-bd_sf"/>
</dbReference>
<sequence>MVEHVDVLVIGAGLSGIGAACHLRRECPERTLAILESRDAVGGTWDLFRYPGVRSDSDMHTLGYRMRPWTDPKAIADGQSILSYIRETAREYGLQEAIRFRHRVVSADWDEEQARWTVHVERGGDAGAAEAVTMTCSFLHVCAGYYRYDEGHRPRFPDVERFEGVIAHPQHWPEELDFTGRRVVVIGSGATAVTLVPAMAEKAAHVTMLQRSPSYVMSLPTRDAIAGALRRVLPERTALAAVRWKNAMLALGFYQFSRKRPEKVKAMLRKGAARQLPAGYDVETHFVPDYNPWDQRVCYVPDGDLFQAISSGRASVVTDHIESFTPGGIRLRSGEELPADVVVTATGLNMLALGGIRLTVAGRPVDPGATVAYKGMMLSGVPNLAWTLGYTNSSWTLKTDLVSQYVCRLLNHMAARGHTVVEPLSPPAEEPVLPIMDLKSGYVLRGADAMPKRGLRAPWNLEQNYRQDVRLLRRGPVDDGVRFASAAAAPSGASETSAEAVPEERP</sequence>
<dbReference type="KEGG" id="svl:Strvi_6578"/>
<feature type="compositionally biased region" description="Low complexity" evidence="8">
    <location>
        <begin position="484"/>
        <end position="500"/>
    </location>
</feature>
<dbReference type="Pfam" id="PF13450">
    <property type="entry name" value="NAD_binding_8"/>
    <property type="match status" value="1"/>
</dbReference>
<keyword evidence="4" id="KW-0274">FAD</keyword>
<dbReference type="RefSeq" id="WP_014059452.1">
    <property type="nucleotide sequence ID" value="NC_015957.1"/>
</dbReference>
<reference evidence="9" key="1">
    <citation type="submission" date="2011-08" db="EMBL/GenBank/DDBJ databases">
        <title>Complete sequence of chromosome of Streptomyces violaceusniger Tu 4113.</title>
        <authorList>
            <consortium name="US DOE Joint Genome Institute"/>
            <person name="Lucas S."/>
            <person name="Han J."/>
            <person name="Lapidus A."/>
            <person name="Cheng J.-F."/>
            <person name="Goodwin L."/>
            <person name="Pitluck S."/>
            <person name="Peters L."/>
            <person name="Ivanova N."/>
            <person name="Daligault H."/>
            <person name="Detter J.C."/>
            <person name="Han C."/>
            <person name="Tapia R."/>
            <person name="Land M."/>
            <person name="Hauser L."/>
            <person name="Kyrpides N."/>
            <person name="Ivanova N."/>
            <person name="Pagani I."/>
            <person name="Hagen A."/>
            <person name="Katz L."/>
            <person name="Fiedler H.-P."/>
            <person name="Keasling J."/>
            <person name="Fortman J."/>
            <person name="Woyke T."/>
        </authorList>
    </citation>
    <scope>NUCLEOTIDE SEQUENCE [LARGE SCALE GENOMIC DNA]</scope>
    <source>
        <strain evidence="9">Tu 4113</strain>
    </source>
</reference>
<dbReference type="InterPro" id="IPR020946">
    <property type="entry name" value="Flavin_mOase-like"/>
</dbReference>
<dbReference type="AlphaFoldDB" id="G2P0H5"/>
<dbReference type="Pfam" id="PF00743">
    <property type="entry name" value="FMO-like"/>
    <property type="match status" value="1"/>
</dbReference>
<feature type="region of interest" description="Disordered" evidence="8">
    <location>
        <begin position="483"/>
        <end position="506"/>
    </location>
</feature>
<dbReference type="PRINTS" id="PR00411">
    <property type="entry name" value="PNDRDTASEI"/>
</dbReference>
<evidence type="ECO:0000256" key="4">
    <source>
        <dbReference type="ARBA" id="ARBA00022827"/>
    </source>
</evidence>
<evidence type="ECO:0000256" key="8">
    <source>
        <dbReference type="SAM" id="MobiDB-lite"/>
    </source>
</evidence>
<evidence type="ECO:0000313" key="10">
    <source>
        <dbReference type="Proteomes" id="UP000008703"/>
    </source>
</evidence>
<evidence type="ECO:0000256" key="6">
    <source>
        <dbReference type="ARBA" id="ARBA00023002"/>
    </source>
</evidence>
<evidence type="ECO:0000256" key="7">
    <source>
        <dbReference type="ARBA" id="ARBA00023033"/>
    </source>
</evidence>
<protein>
    <submittedName>
        <fullName evidence="9">FAD dependent oxidoreductase</fullName>
    </submittedName>
</protein>
<keyword evidence="7" id="KW-0503">Monooxygenase</keyword>
<keyword evidence="5" id="KW-0521">NADP</keyword>
<evidence type="ECO:0000313" key="9">
    <source>
        <dbReference type="EMBL" id="AEM85973.1"/>
    </source>
</evidence>
<accession>G2P0H5</accession>
<evidence type="ECO:0000256" key="2">
    <source>
        <dbReference type="ARBA" id="ARBA00010139"/>
    </source>
</evidence>
<evidence type="ECO:0000256" key="5">
    <source>
        <dbReference type="ARBA" id="ARBA00022857"/>
    </source>
</evidence>
<keyword evidence="3" id="KW-0285">Flavoprotein</keyword>
<comment type="similarity">
    <text evidence="2">Belongs to the FAD-binding monooxygenase family.</text>
</comment>
<gene>
    <name evidence="9" type="ORF">Strvi_6578</name>
</gene>
<proteinExistence type="inferred from homology"/>
<comment type="cofactor">
    <cofactor evidence="1">
        <name>FAD</name>
        <dbReference type="ChEBI" id="CHEBI:57692"/>
    </cofactor>
</comment>
<dbReference type="GO" id="GO:0050660">
    <property type="term" value="F:flavin adenine dinucleotide binding"/>
    <property type="evidence" value="ECO:0007669"/>
    <property type="project" value="InterPro"/>
</dbReference>
<dbReference type="HOGENOM" id="CLU_032067_2_0_11"/>
<dbReference type="Gene3D" id="3.50.50.60">
    <property type="entry name" value="FAD/NAD(P)-binding domain"/>
    <property type="match status" value="3"/>
</dbReference>
<dbReference type="FunFam" id="3.50.50.60:FF:000228">
    <property type="entry name" value="FAD-containing monooxygenase EthA"/>
    <property type="match status" value="1"/>
</dbReference>
<evidence type="ECO:0000256" key="1">
    <source>
        <dbReference type="ARBA" id="ARBA00001974"/>
    </source>
</evidence>
<name>G2P0H5_STRV4</name>